<dbReference type="OrthoDB" id="4036636at2759"/>
<feature type="region of interest" description="Disordered" evidence="1">
    <location>
        <begin position="1"/>
        <end position="30"/>
    </location>
</feature>
<dbReference type="EMBL" id="LN890542">
    <property type="protein sequence ID" value="CUS21254.1"/>
    <property type="molecule type" value="Genomic_DNA"/>
</dbReference>
<organism evidence="2 3">
    <name type="scientific">Lachancea quebecensis</name>
    <dbReference type="NCBI Taxonomy" id="1654605"/>
    <lineage>
        <taxon>Eukaryota</taxon>
        <taxon>Fungi</taxon>
        <taxon>Dikarya</taxon>
        <taxon>Ascomycota</taxon>
        <taxon>Saccharomycotina</taxon>
        <taxon>Saccharomycetes</taxon>
        <taxon>Saccharomycetales</taxon>
        <taxon>Saccharomycetaceae</taxon>
        <taxon>Lachancea</taxon>
    </lineage>
</organism>
<evidence type="ECO:0000313" key="3">
    <source>
        <dbReference type="Proteomes" id="UP000236544"/>
    </source>
</evidence>
<evidence type="ECO:0000256" key="1">
    <source>
        <dbReference type="SAM" id="MobiDB-lite"/>
    </source>
</evidence>
<gene>
    <name evidence="2" type="ORF">LAQU0_S02e09538g</name>
</gene>
<sequence>MSQEAQEPRLDNKQAPKEEPESEAPVNYPALQWQKVESSIPVHTFTNYKLKLNGWVRKDKLRVEETEEESISSASNVDGHDMEHTSEHESETEAKNDDVRDHDGEEHEGKAGAGHETKTEEGQKESA</sequence>
<evidence type="ECO:0000313" key="2">
    <source>
        <dbReference type="EMBL" id="CUS21254.1"/>
    </source>
</evidence>
<proteinExistence type="predicted"/>
<feature type="region of interest" description="Disordered" evidence="1">
    <location>
        <begin position="56"/>
        <end position="127"/>
    </location>
</feature>
<feature type="compositionally biased region" description="Basic and acidic residues" evidence="1">
    <location>
        <begin position="78"/>
        <end position="127"/>
    </location>
</feature>
<protein>
    <submittedName>
        <fullName evidence="2">LAQU0S02e09538g1_1</fullName>
    </submittedName>
</protein>
<keyword evidence="3" id="KW-1185">Reference proteome</keyword>
<dbReference type="AlphaFoldDB" id="A0A0P1KR08"/>
<reference evidence="3" key="1">
    <citation type="submission" date="2015-10" db="EMBL/GenBank/DDBJ databases">
        <authorList>
            <person name="Devillers H."/>
        </authorList>
    </citation>
    <scope>NUCLEOTIDE SEQUENCE [LARGE SCALE GENOMIC DNA]</scope>
</reference>
<feature type="compositionally biased region" description="Basic and acidic residues" evidence="1">
    <location>
        <begin position="1"/>
        <end position="19"/>
    </location>
</feature>
<name>A0A0P1KR08_9SACH</name>
<accession>A0A0P1KR08</accession>
<dbReference type="Proteomes" id="UP000236544">
    <property type="component" value="Unassembled WGS sequence"/>
</dbReference>